<dbReference type="Proteomes" id="UP000887579">
    <property type="component" value="Unplaced"/>
</dbReference>
<reference evidence="2" key="1">
    <citation type="submission" date="2022-11" db="UniProtKB">
        <authorList>
            <consortium name="WormBaseParasite"/>
        </authorList>
    </citation>
    <scope>IDENTIFICATION</scope>
</reference>
<dbReference type="WBParaSite" id="ES5_v2.g17735.t1">
    <property type="protein sequence ID" value="ES5_v2.g17735.t1"/>
    <property type="gene ID" value="ES5_v2.g17735"/>
</dbReference>
<evidence type="ECO:0000313" key="2">
    <source>
        <dbReference type="WBParaSite" id="ES5_v2.g17735.t1"/>
    </source>
</evidence>
<proteinExistence type="predicted"/>
<evidence type="ECO:0000313" key="1">
    <source>
        <dbReference type="Proteomes" id="UP000887579"/>
    </source>
</evidence>
<accession>A0AC34FKJ3</accession>
<sequence length="637" mass="72724">MCYSFVFLGRSLRPRKLPLDVVNTNLSAFEHMDYYRILMANETTDVKRLFISEQQIDRIFNFFQIYSPRHVQYVSSSDVNGFCLEWFIDIVLLPVIREDGNVLLAVFDLVNGLEYNFFTCYSKKYHVVGRLKRRMELYGISFKKDERRRNDFKLVNQRVHQYDDGIMVLRVGEEIFFTGKFGILEPFNPDDERRRYQLIFDLLNGQAQQWIFPATLQGVNRNIIVAQPEDENNSGTMLTTTSDPIVQSTNSNNIIDARLSFAPISVISNNDDSGNVSSVEHARITTKEHSNFMGSFRDFDSVRGFSQHLSSVPVVDEEMEDDVEEMADDVEEMEDDVEEMEDDVEEMEDGDGEMADDVEEMEDDVEGNGETETLPNESTITGELELSMARLLSTDKQDVFDERNSSQYSQPKLDDVHGNKVNQFESFTAKELTKDTDASEPSPSSPPPVNRVKDFEESIFGVNLHGSSPNFILSPVYPTRMNPFKASTPKLHDGFSSSEQYSTNDIFSTIARPQMKQNDETENSESIQNCTSDMFERLTPSTNLLSRQSGQQSFIHETGEDSINSDAQELLNGKKRGVKNDEMNNGEEKSSEIIQPSTTSSKSRDSVLVTNTKPRLSPRNDLNDTIFYPTERIVHRK</sequence>
<organism evidence="1 2">
    <name type="scientific">Panagrolaimus sp. ES5</name>
    <dbReference type="NCBI Taxonomy" id="591445"/>
    <lineage>
        <taxon>Eukaryota</taxon>
        <taxon>Metazoa</taxon>
        <taxon>Ecdysozoa</taxon>
        <taxon>Nematoda</taxon>
        <taxon>Chromadorea</taxon>
        <taxon>Rhabditida</taxon>
        <taxon>Tylenchina</taxon>
        <taxon>Panagrolaimomorpha</taxon>
        <taxon>Panagrolaimoidea</taxon>
        <taxon>Panagrolaimidae</taxon>
        <taxon>Panagrolaimus</taxon>
    </lineage>
</organism>
<protein>
    <submittedName>
        <fullName evidence="2">Uncharacterized protein</fullName>
    </submittedName>
</protein>
<name>A0AC34FKJ3_9BILA</name>